<dbReference type="SMART" id="SM00382">
    <property type="entry name" value="AAA"/>
    <property type="match status" value="2"/>
</dbReference>
<reference evidence="10" key="1">
    <citation type="journal article" date="2019" name="Nat. Commun.">
        <title>The genome of broomcorn millet.</title>
        <authorList>
            <person name="Zou C."/>
            <person name="Miki D."/>
            <person name="Li D."/>
            <person name="Tang Q."/>
            <person name="Xiao L."/>
            <person name="Rajput S."/>
            <person name="Deng P."/>
            <person name="Jia W."/>
            <person name="Huang R."/>
            <person name="Zhang M."/>
            <person name="Sun Y."/>
            <person name="Hu J."/>
            <person name="Fu X."/>
            <person name="Schnable P.S."/>
            <person name="Li F."/>
            <person name="Zhang H."/>
            <person name="Feng B."/>
            <person name="Zhu X."/>
            <person name="Liu R."/>
            <person name="Schnable J.C."/>
            <person name="Zhu J.-K."/>
            <person name="Zhang H."/>
        </authorList>
    </citation>
    <scope>NUCLEOTIDE SEQUENCE [LARGE SCALE GENOMIC DNA]</scope>
</reference>
<dbReference type="OrthoDB" id="9982946at2759"/>
<keyword evidence="5 7" id="KW-0653">Protein transport</keyword>
<dbReference type="AlphaFoldDB" id="A0A3L6SJP1"/>
<dbReference type="EMBL" id="PQIB02000004">
    <property type="protein sequence ID" value="RLN21737.1"/>
    <property type="molecule type" value="Genomic_DNA"/>
</dbReference>
<dbReference type="InterPro" id="IPR041569">
    <property type="entry name" value="AAA_lid_3"/>
</dbReference>
<dbReference type="InterPro" id="IPR003960">
    <property type="entry name" value="ATPase_AAA_CS"/>
</dbReference>
<keyword evidence="2 7" id="KW-0813">Transport</keyword>
<keyword evidence="7" id="KW-0931">ER-Golgi transport</keyword>
<comment type="function">
    <text evidence="7">Required for vesicle-mediated transport. Catalyzes the fusion of transport vesicles within the Golgi cisternae. Is also required for transport from the endoplasmic reticulum to the Golgi stack. Seems to function as a fusion protein required for the delivery of cargo proteins to all compartments of the Golgi stack independent of vesicle origin.</text>
</comment>
<dbReference type="FunFam" id="1.10.8.60:FF:000049">
    <property type="entry name" value="Vesicle-fusing ATPase"/>
    <property type="match status" value="1"/>
</dbReference>
<dbReference type="Gene3D" id="2.40.40.20">
    <property type="match status" value="1"/>
</dbReference>
<dbReference type="Pfam" id="PF02933">
    <property type="entry name" value="CDC48_2"/>
    <property type="match status" value="1"/>
</dbReference>
<evidence type="ECO:0000256" key="7">
    <source>
        <dbReference type="RuleBase" id="RU367045"/>
    </source>
</evidence>
<organism evidence="9 10">
    <name type="scientific">Panicum miliaceum</name>
    <name type="common">Proso millet</name>
    <name type="synonym">Broomcorn millet</name>
    <dbReference type="NCBI Taxonomy" id="4540"/>
    <lineage>
        <taxon>Eukaryota</taxon>
        <taxon>Viridiplantae</taxon>
        <taxon>Streptophyta</taxon>
        <taxon>Embryophyta</taxon>
        <taxon>Tracheophyta</taxon>
        <taxon>Spermatophyta</taxon>
        <taxon>Magnoliopsida</taxon>
        <taxon>Liliopsida</taxon>
        <taxon>Poales</taxon>
        <taxon>Poaceae</taxon>
        <taxon>PACMAD clade</taxon>
        <taxon>Panicoideae</taxon>
        <taxon>Panicodae</taxon>
        <taxon>Paniceae</taxon>
        <taxon>Panicinae</taxon>
        <taxon>Panicum</taxon>
        <taxon>Panicum sect. Panicum</taxon>
    </lineage>
</organism>
<dbReference type="SUPFAM" id="SSF52540">
    <property type="entry name" value="P-loop containing nucleoside triphosphate hydrolases"/>
    <property type="match status" value="2"/>
</dbReference>
<dbReference type="Gene3D" id="3.10.330.10">
    <property type="match status" value="1"/>
</dbReference>
<keyword evidence="7" id="KW-0378">Hydrolase</keyword>
<dbReference type="InterPro" id="IPR029067">
    <property type="entry name" value="CDC48_domain_2-like_sf"/>
</dbReference>
<dbReference type="GO" id="GO:0006891">
    <property type="term" value="P:intra-Golgi vesicle-mediated transport"/>
    <property type="evidence" value="ECO:0007669"/>
    <property type="project" value="TreeGrafter"/>
</dbReference>
<keyword evidence="10" id="KW-1185">Reference proteome</keyword>
<evidence type="ECO:0000256" key="5">
    <source>
        <dbReference type="ARBA" id="ARBA00022927"/>
    </source>
</evidence>
<name>A0A3L6SJP1_PANMI</name>
<accession>A0A3L6SJP1</accession>
<dbReference type="GO" id="GO:0046872">
    <property type="term" value="F:metal ion binding"/>
    <property type="evidence" value="ECO:0007669"/>
    <property type="project" value="UniProtKB-UniRule"/>
</dbReference>
<dbReference type="Gene3D" id="1.10.8.60">
    <property type="match status" value="1"/>
</dbReference>
<dbReference type="Pfam" id="PF00004">
    <property type="entry name" value="AAA"/>
    <property type="match status" value="2"/>
</dbReference>
<comment type="caution">
    <text evidence="9">The sequence shown here is derived from an EMBL/GenBank/DDBJ whole genome shotgun (WGS) entry which is preliminary data.</text>
</comment>
<evidence type="ECO:0000256" key="4">
    <source>
        <dbReference type="ARBA" id="ARBA00022840"/>
    </source>
</evidence>
<proteinExistence type="inferred from homology"/>
<keyword evidence="4 6" id="KW-0067">ATP-binding</keyword>
<evidence type="ECO:0000256" key="2">
    <source>
        <dbReference type="ARBA" id="ARBA00022448"/>
    </source>
</evidence>
<sequence length="670" mass="73605">MEVVNTPSQELALTNCAFVSAADLRRFPNNIALVGDALVLTLRYPHSVFYLVHLSLLWLVRASVQHTAHDAIASGRIALNGILRRQAKVSAGDSVTVSSFVPPDDFKLALLTLELSYVKAKANQEQLDAVLLAQQLRKRFLDQVMTTGQKVTFEFCGTNYIFTVNQAMLEGQESSTPLDRGFLSSDTYIIFETAPNSGIKVINQKEAASSKLFKHKEFNLEKLGSKVIRLMSDLSYGPATSLTSMFVSQIVNGPEVLRKFVGETEKNVRDLFADAENEQKTRGDESDLHVIIFDEIDAICKSRGSSRDGTGVHDSIVNQLLTKIEGVEALNNVLLIGMTNRKDLLDEALLRPGRLEVHIEINLPDENGCFQILQIHTNKMKQSSFLSPDVNLLELAARTKNYSGAELEGVVKSAVSYALNRQISMDDLTKPLDEESIKVTMDDFVNGLQEITPAFGASTDNLERCRLRGIVDCGKPHKHIYQRAMLLVEQVKVSRGSPLVTCLLEGPAGSGKSATAATVGIDSYFAFVKVISAETMIGFSESSKCAQICKVFEDAYRSPLSIIILDDIERLLEYIAIGPRFSNLISQTLLVLLKRVPPKGKNLLVIGTTSEVGFLESIGMCDAFSVTYHVPKLKKEDAKKVLRHLNVFNEGDIDAAAEALDDVSALATIA</sequence>
<comment type="cofactor">
    <cofactor evidence="7">
        <name>Mg(2+)</name>
        <dbReference type="ChEBI" id="CHEBI:18420"/>
    </cofactor>
    <text evidence="7">Binds 1 Mg(2+) ion per subunit.</text>
</comment>
<evidence type="ECO:0000256" key="3">
    <source>
        <dbReference type="ARBA" id="ARBA00022741"/>
    </source>
</evidence>
<dbReference type="GO" id="GO:0005524">
    <property type="term" value="F:ATP binding"/>
    <property type="evidence" value="ECO:0007669"/>
    <property type="project" value="UniProtKB-UniRule"/>
</dbReference>
<dbReference type="InterPro" id="IPR003959">
    <property type="entry name" value="ATPase_AAA_core"/>
</dbReference>
<comment type="similarity">
    <text evidence="1 6">Belongs to the AAA ATPase family.</text>
</comment>
<dbReference type="PANTHER" id="PTHR23078:SF3">
    <property type="entry name" value="VESICLE-FUSING ATPASE"/>
    <property type="match status" value="1"/>
</dbReference>
<dbReference type="InterPro" id="IPR004201">
    <property type="entry name" value="Cdc48_dom2"/>
</dbReference>
<protein>
    <recommendedName>
        <fullName evidence="7">Vesicle-fusing ATPase</fullName>
        <ecNumber evidence="7">3.6.4.6</ecNumber>
    </recommendedName>
</protein>
<dbReference type="SUPFAM" id="SSF54585">
    <property type="entry name" value="Cdc48 domain 2-like"/>
    <property type="match status" value="1"/>
</dbReference>
<dbReference type="GO" id="GO:0016887">
    <property type="term" value="F:ATP hydrolysis activity"/>
    <property type="evidence" value="ECO:0007669"/>
    <property type="project" value="InterPro"/>
</dbReference>
<dbReference type="SUPFAM" id="SSF50692">
    <property type="entry name" value="ADC-like"/>
    <property type="match status" value="1"/>
</dbReference>
<evidence type="ECO:0000313" key="10">
    <source>
        <dbReference type="Proteomes" id="UP000275267"/>
    </source>
</evidence>
<feature type="domain" description="AAA+ ATPase" evidence="8">
    <location>
        <begin position="498"/>
        <end position="636"/>
    </location>
</feature>
<keyword evidence="3 6" id="KW-0547">Nucleotide-binding</keyword>
<gene>
    <name evidence="9" type="ORF">C2845_PM07G22870</name>
</gene>
<dbReference type="Proteomes" id="UP000275267">
    <property type="component" value="Unassembled WGS sequence"/>
</dbReference>
<dbReference type="Gene3D" id="3.40.50.300">
    <property type="entry name" value="P-loop containing nucleotide triphosphate hydrolases"/>
    <property type="match status" value="2"/>
</dbReference>
<dbReference type="FunFam" id="3.40.50.300:FF:000154">
    <property type="entry name" value="Vesicle-fusing ATPase 1"/>
    <property type="match status" value="1"/>
</dbReference>
<dbReference type="FunFam" id="3.10.330.10:FF:000007">
    <property type="entry name" value="Vesicle-fusing ATPase"/>
    <property type="match status" value="1"/>
</dbReference>
<dbReference type="InterPro" id="IPR003593">
    <property type="entry name" value="AAA+_ATPase"/>
</dbReference>
<dbReference type="InterPro" id="IPR009010">
    <property type="entry name" value="Asp_de-COase-like_dom_sf"/>
</dbReference>
<dbReference type="GO" id="GO:0043001">
    <property type="term" value="P:Golgi to plasma membrane protein transport"/>
    <property type="evidence" value="ECO:0007669"/>
    <property type="project" value="TreeGrafter"/>
</dbReference>
<dbReference type="PROSITE" id="PS00674">
    <property type="entry name" value="AAA"/>
    <property type="match status" value="1"/>
</dbReference>
<evidence type="ECO:0000256" key="1">
    <source>
        <dbReference type="ARBA" id="ARBA00006914"/>
    </source>
</evidence>
<dbReference type="STRING" id="4540.A0A3L6SJP1"/>
<feature type="domain" description="AAA+ ATPase" evidence="8">
    <location>
        <begin position="219"/>
        <end position="365"/>
    </location>
</feature>
<keyword evidence="7" id="KW-0963">Cytoplasm</keyword>
<dbReference type="GO" id="GO:0035494">
    <property type="term" value="P:SNARE complex disassembly"/>
    <property type="evidence" value="ECO:0007669"/>
    <property type="project" value="InterPro"/>
</dbReference>
<dbReference type="Pfam" id="PF17862">
    <property type="entry name" value="AAA_lid_3"/>
    <property type="match status" value="1"/>
</dbReference>
<evidence type="ECO:0000259" key="8">
    <source>
        <dbReference type="SMART" id="SM00382"/>
    </source>
</evidence>
<dbReference type="PANTHER" id="PTHR23078">
    <property type="entry name" value="VESICULAR-FUSION PROTEIN NSF"/>
    <property type="match status" value="1"/>
</dbReference>
<dbReference type="GO" id="GO:0005795">
    <property type="term" value="C:Golgi stack"/>
    <property type="evidence" value="ECO:0007669"/>
    <property type="project" value="TreeGrafter"/>
</dbReference>
<evidence type="ECO:0000256" key="6">
    <source>
        <dbReference type="RuleBase" id="RU003651"/>
    </source>
</evidence>
<evidence type="ECO:0000313" key="9">
    <source>
        <dbReference type="EMBL" id="RLN21737.1"/>
    </source>
</evidence>
<comment type="subcellular location">
    <subcellularLocation>
        <location evidence="7">Cytoplasm</location>
    </subcellularLocation>
</comment>
<dbReference type="InterPro" id="IPR039812">
    <property type="entry name" value="Vesicle-fus_ATPase"/>
</dbReference>
<dbReference type="FunFam" id="3.40.50.300:FF:000166">
    <property type="entry name" value="vesicle-fusing ATPase isoform X1"/>
    <property type="match status" value="1"/>
</dbReference>
<keyword evidence="7" id="KW-0479">Metal-binding</keyword>
<dbReference type="InterPro" id="IPR027417">
    <property type="entry name" value="P-loop_NTPase"/>
</dbReference>
<dbReference type="EC" id="3.6.4.6" evidence="7"/>
<comment type="catalytic activity">
    <reaction evidence="7">
        <text>ATP + H2O = ADP + phosphate + H(+)</text>
        <dbReference type="Rhea" id="RHEA:13065"/>
        <dbReference type="ChEBI" id="CHEBI:15377"/>
        <dbReference type="ChEBI" id="CHEBI:15378"/>
        <dbReference type="ChEBI" id="CHEBI:30616"/>
        <dbReference type="ChEBI" id="CHEBI:43474"/>
        <dbReference type="ChEBI" id="CHEBI:456216"/>
        <dbReference type="EC" id="3.6.4.6"/>
    </reaction>
</comment>
<keyword evidence="7" id="KW-0460">Magnesium</keyword>